<dbReference type="InterPro" id="IPR055414">
    <property type="entry name" value="LRR_R13L4/SHOC2-like"/>
</dbReference>
<organism evidence="6">
    <name type="scientific">Skeletonema marinoi</name>
    <dbReference type="NCBI Taxonomy" id="267567"/>
    <lineage>
        <taxon>Eukaryota</taxon>
        <taxon>Sar</taxon>
        <taxon>Stramenopiles</taxon>
        <taxon>Ochrophyta</taxon>
        <taxon>Bacillariophyta</taxon>
        <taxon>Coscinodiscophyceae</taxon>
        <taxon>Thalassiosirophycidae</taxon>
        <taxon>Thalassiosirales</taxon>
        <taxon>Skeletonemataceae</taxon>
        <taxon>Skeletonema</taxon>
        <taxon>Skeletonema marinoi-dohrnii complex</taxon>
    </lineage>
</organism>
<protein>
    <recommendedName>
        <fullName evidence="5">Disease resistance R13L4/SHOC-2-like LRR domain-containing protein</fullName>
    </recommendedName>
</protein>
<dbReference type="Gene3D" id="3.80.10.10">
    <property type="entry name" value="Ribonuclease Inhibitor"/>
    <property type="match status" value="2"/>
</dbReference>
<accession>A0A7S2PF83</accession>
<dbReference type="FunFam" id="3.80.10.10:FF:000041">
    <property type="entry name" value="LRR receptor-like serine/threonine-protein kinase ERECTA"/>
    <property type="match status" value="2"/>
</dbReference>
<dbReference type="AlphaFoldDB" id="A0A7S2PF83"/>
<feature type="transmembrane region" description="Helical" evidence="4">
    <location>
        <begin position="401"/>
        <end position="421"/>
    </location>
</feature>
<reference evidence="6" key="1">
    <citation type="submission" date="2021-01" db="EMBL/GenBank/DDBJ databases">
        <authorList>
            <person name="Corre E."/>
            <person name="Pelletier E."/>
            <person name="Niang G."/>
            <person name="Scheremetjew M."/>
            <person name="Finn R."/>
            <person name="Kale V."/>
            <person name="Holt S."/>
            <person name="Cochrane G."/>
            <person name="Meng A."/>
            <person name="Brown T."/>
            <person name="Cohen L."/>
        </authorList>
    </citation>
    <scope>NUCLEOTIDE SEQUENCE</scope>
    <source>
        <strain evidence="6">SM1012Den-03</strain>
    </source>
</reference>
<dbReference type="SMART" id="SM00369">
    <property type="entry name" value="LRR_TYP"/>
    <property type="match status" value="3"/>
</dbReference>
<keyword evidence="2" id="KW-0677">Repeat</keyword>
<evidence type="ECO:0000259" key="5">
    <source>
        <dbReference type="Pfam" id="PF23598"/>
    </source>
</evidence>
<evidence type="ECO:0000256" key="4">
    <source>
        <dbReference type="SAM" id="Phobius"/>
    </source>
</evidence>
<gene>
    <name evidence="6" type="ORF">SMAR0320_LOCUS8222</name>
</gene>
<dbReference type="Pfam" id="PF00560">
    <property type="entry name" value="LRR_1"/>
    <property type="match status" value="1"/>
</dbReference>
<proteinExistence type="predicted"/>
<keyword evidence="4" id="KW-0812">Transmembrane</keyword>
<keyword evidence="4" id="KW-0472">Membrane</keyword>
<dbReference type="PANTHER" id="PTHR46662:SF104">
    <property type="entry name" value="GPI-ANCHORED ADHESIN-LIKE PROTEIN PGA55-RELATED"/>
    <property type="match status" value="1"/>
</dbReference>
<feature type="compositionally biased region" description="Polar residues" evidence="3">
    <location>
        <begin position="112"/>
        <end position="125"/>
    </location>
</feature>
<evidence type="ECO:0000256" key="1">
    <source>
        <dbReference type="ARBA" id="ARBA00022614"/>
    </source>
</evidence>
<dbReference type="PANTHER" id="PTHR46662">
    <property type="entry name" value="DI-GLUCOSE BINDING PROTEIN WITH LEUCINE-RICH REPEAT DOMAIN-CONTAINING PROTEIN"/>
    <property type="match status" value="1"/>
</dbReference>
<dbReference type="InterPro" id="IPR001611">
    <property type="entry name" value="Leu-rich_rpt"/>
</dbReference>
<feature type="region of interest" description="Disordered" evidence="3">
    <location>
        <begin position="112"/>
        <end position="196"/>
    </location>
</feature>
<name>A0A7S2PF83_9STRA</name>
<feature type="domain" description="Disease resistance R13L4/SHOC-2-like LRR" evidence="5">
    <location>
        <begin position="703"/>
        <end position="799"/>
    </location>
</feature>
<feature type="region of interest" description="Disordered" evidence="3">
    <location>
        <begin position="288"/>
        <end position="310"/>
    </location>
</feature>
<feature type="region of interest" description="Disordered" evidence="3">
    <location>
        <begin position="47"/>
        <end position="96"/>
    </location>
</feature>
<sequence>MADEHHVENEASQLKRKAIRDLMFDKSLSPSERTKQIQLIMSGKIKPWAEQQGTAPAAATTSSEMSPPPPQSTPPVTSVVKSGGNGMEGADKPPAAASAFEDKLRAKMNEINVRSSSRNLQNSNEPMGGKAIGEGANSGDNPLNSKFDDRPNSYQTLAGGNRRNPESSDYVEVDTIGGGEDSTVELGTIGDGEDGTVELGTIGDSEASTVELGTIGDDDDLSSLESKSSFTSRNWSNRFRAAALEAKIAAKMGKLGADNSPKLKEDGEESDGEYTFENASCFTLELNEQGEPSSSQGVGHDSLPMPDGHVRDEEVPMNNRESTVSLVENSSDDIEVLRNSFLPSLSMRGEDEPNFPNSSNPDGLAVATAVASDDEPDYVFQAVEYDPDAKPPLHKNRRFRVYTYFALFLIFIVFVLVVVYITSMTKEAEVKDNIIRLTSQPTPKATSPPTTFREAQGLIEQLQDGVLLRNENFEDMQVTDPRVMALDWILHEDEQRLVSDSINLYQRYGLAVLAYAMDSKAWFNCGNPGENFTETSCSIYSSVMNQTVDYGVWLSGESECDWFGVKCSGDGIVRSVTLINNNLVGVLPHELTALRFLQMLALAGNCIYGTIPEEIGQLDHLLSLELHENGLSGAMPSTIYQLEKLQLLNLAKQYGVDRVCQQSNGTKIYTNYKHGGFVREFNVGLTGKLGSEVGKWKSMKGMYLSENSFTGEIAEDIGNLRYLTFLHVNDNFIEGNLPASITKLRNLRHLQFHDNFLYTSLPEGIGNMKDLERLSVNGNSMFGKLPEGMYDLKKLKSLFLHDTAEANSPWLINDQEGFSGSLSSSVGRLKDLEYLLLNNNPITGEIPSDLGNCTKLKVLRLHRTELKGSMPREVCMLRDKDLNNENGVGVLYADCRPNNRTEEPRVQCDCCTDCCDYTTNVCVQDD</sequence>
<dbReference type="InterPro" id="IPR003591">
    <property type="entry name" value="Leu-rich_rpt_typical-subtyp"/>
</dbReference>
<evidence type="ECO:0000256" key="3">
    <source>
        <dbReference type="SAM" id="MobiDB-lite"/>
    </source>
</evidence>
<keyword evidence="1" id="KW-0433">Leucine-rich repeat</keyword>
<feature type="compositionally biased region" description="Low complexity" evidence="3">
    <location>
        <begin position="49"/>
        <end position="65"/>
    </location>
</feature>
<dbReference type="Pfam" id="PF23598">
    <property type="entry name" value="LRR_14"/>
    <property type="match status" value="1"/>
</dbReference>
<evidence type="ECO:0000313" key="6">
    <source>
        <dbReference type="EMBL" id="CAD9594559.1"/>
    </source>
</evidence>
<dbReference type="SUPFAM" id="SSF52058">
    <property type="entry name" value="L domain-like"/>
    <property type="match status" value="1"/>
</dbReference>
<keyword evidence="4" id="KW-1133">Transmembrane helix</keyword>
<evidence type="ECO:0000256" key="2">
    <source>
        <dbReference type="ARBA" id="ARBA00022737"/>
    </source>
</evidence>
<feature type="region of interest" description="Disordered" evidence="3">
    <location>
        <begin position="1"/>
        <end position="34"/>
    </location>
</feature>
<dbReference type="InterPro" id="IPR032675">
    <property type="entry name" value="LRR_dom_sf"/>
</dbReference>
<dbReference type="EMBL" id="HBGZ01011477">
    <property type="protein sequence ID" value="CAD9594559.1"/>
    <property type="molecule type" value="Transcribed_RNA"/>
</dbReference>